<name>A0ABW0ZP13_9ACTN</name>
<comment type="caution">
    <text evidence="2">The sequence shown here is derived from an EMBL/GenBank/DDBJ whole genome shotgun (WGS) entry which is preliminary data.</text>
</comment>
<dbReference type="Pfam" id="PF13560">
    <property type="entry name" value="HTH_31"/>
    <property type="match status" value="1"/>
</dbReference>
<organism evidence="2 3">
    <name type="scientific">Actinomadura rugatobispora</name>
    <dbReference type="NCBI Taxonomy" id="1994"/>
    <lineage>
        <taxon>Bacteria</taxon>
        <taxon>Bacillati</taxon>
        <taxon>Actinomycetota</taxon>
        <taxon>Actinomycetes</taxon>
        <taxon>Streptosporangiales</taxon>
        <taxon>Thermomonosporaceae</taxon>
        <taxon>Actinomadura</taxon>
    </lineage>
</organism>
<keyword evidence="3" id="KW-1185">Reference proteome</keyword>
<reference evidence="3" key="1">
    <citation type="journal article" date="2019" name="Int. J. Syst. Evol. Microbiol.">
        <title>The Global Catalogue of Microorganisms (GCM) 10K type strain sequencing project: providing services to taxonomists for standard genome sequencing and annotation.</title>
        <authorList>
            <consortium name="The Broad Institute Genomics Platform"/>
            <consortium name="The Broad Institute Genome Sequencing Center for Infectious Disease"/>
            <person name="Wu L."/>
            <person name="Ma J."/>
        </authorList>
    </citation>
    <scope>NUCLEOTIDE SEQUENCE [LARGE SCALE GENOMIC DNA]</scope>
    <source>
        <strain evidence="3">KCTC 42087</strain>
    </source>
</reference>
<dbReference type="SUPFAM" id="SSF47413">
    <property type="entry name" value="lambda repressor-like DNA-binding domains"/>
    <property type="match status" value="1"/>
</dbReference>
<protein>
    <submittedName>
        <fullName evidence="2">Helix-turn-helix domain-containing protein</fullName>
    </submittedName>
</protein>
<dbReference type="RefSeq" id="WP_378280655.1">
    <property type="nucleotide sequence ID" value="NZ_JBHSON010000005.1"/>
</dbReference>
<dbReference type="Gene3D" id="1.10.260.40">
    <property type="entry name" value="lambda repressor-like DNA-binding domains"/>
    <property type="match status" value="1"/>
</dbReference>
<dbReference type="Pfam" id="PF19054">
    <property type="entry name" value="DUF5753"/>
    <property type="match status" value="1"/>
</dbReference>
<evidence type="ECO:0000313" key="2">
    <source>
        <dbReference type="EMBL" id="MFC5745031.1"/>
    </source>
</evidence>
<dbReference type="InterPro" id="IPR043917">
    <property type="entry name" value="DUF5753"/>
</dbReference>
<dbReference type="EMBL" id="JBHSON010000005">
    <property type="protein sequence ID" value="MFC5745031.1"/>
    <property type="molecule type" value="Genomic_DNA"/>
</dbReference>
<feature type="domain" description="HTH cro/C1-type" evidence="1">
    <location>
        <begin position="18"/>
        <end position="73"/>
    </location>
</feature>
<gene>
    <name evidence="2" type="ORF">ACFPZN_05335</name>
</gene>
<accession>A0ABW0ZP13</accession>
<dbReference type="InterPro" id="IPR010982">
    <property type="entry name" value="Lambda_DNA-bd_dom_sf"/>
</dbReference>
<dbReference type="InterPro" id="IPR001387">
    <property type="entry name" value="Cro/C1-type_HTH"/>
</dbReference>
<evidence type="ECO:0000313" key="3">
    <source>
        <dbReference type="Proteomes" id="UP001596074"/>
    </source>
</evidence>
<dbReference type="Proteomes" id="UP001596074">
    <property type="component" value="Unassembled WGS sequence"/>
</dbReference>
<evidence type="ECO:0000259" key="1">
    <source>
        <dbReference type="SMART" id="SM00530"/>
    </source>
</evidence>
<proteinExistence type="predicted"/>
<dbReference type="CDD" id="cd00093">
    <property type="entry name" value="HTH_XRE"/>
    <property type="match status" value="1"/>
</dbReference>
<sequence>MTGDYRGPNINARRLGLYLQRTREIVGLSYEEAAARTGCESDWLVRVETGFAPPAPAEVERLLERYEVREAKVAELMIDLASRPDGPPWLAGRTMKAEARDALISESEACVVHTYGFQKIPDLAQAEEYARFVASVQIMECDEEAEWELLDHRRRFRAGGRRRFLDVIVDEHALTLPVKDPKVMRAQLRHLLELGESPDARVRVVPDGALFYEDRAHPFDVLEFPGISDRISLIHTILGIGLARGDLTDLWETIEEKSAASPEESRTLLQTLLEERTTG</sequence>
<dbReference type="SMART" id="SM00530">
    <property type="entry name" value="HTH_XRE"/>
    <property type="match status" value="1"/>
</dbReference>